<dbReference type="Pfam" id="PF00271">
    <property type="entry name" value="Helicase_C"/>
    <property type="match status" value="1"/>
</dbReference>
<evidence type="ECO:0000256" key="9">
    <source>
        <dbReference type="SAM" id="MobiDB-lite"/>
    </source>
</evidence>
<name>A0A495V6S8_9GAMM</name>
<keyword evidence="4 12" id="KW-0347">Helicase</keyword>
<dbReference type="GO" id="GO:0004386">
    <property type="term" value="F:helicase activity"/>
    <property type="evidence" value="ECO:0007669"/>
    <property type="project" value="UniProtKB-KW"/>
</dbReference>
<dbReference type="Proteomes" id="UP000274556">
    <property type="component" value="Unassembled WGS sequence"/>
</dbReference>
<evidence type="ECO:0000259" key="10">
    <source>
        <dbReference type="PROSITE" id="PS51192"/>
    </source>
</evidence>
<keyword evidence="7" id="KW-0234">DNA repair</keyword>
<dbReference type="PROSITE" id="PS51192">
    <property type="entry name" value="HELICASE_ATP_BIND_1"/>
    <property type="match status" value="1"/>
</dbReference>
<dbReference type="Pfam" id="PF23236">
    <property type="entry name" value="WHD_2nd_Lhr"/>
    <property type="match status" value="1"/>
</dbReference>
<evidence type="ECO:0000256" key="6">
    <source>
        <dbReference type="ARBA" id="ARBA00023125"/>
    </source>
</evidence>
<evidence type="ECO:0000259" key="11">
    <source>
        <dbReference type="PROSITE" id="PS51194"/>
    </source>
</evidence>
<keyword evidence="3" id="KW-0378">Hydrolase</keyword>
<dbReference type="Pfam" id="PF23234">
    <property type="entry name" value="WHD_4th_Lhr"/>
    <property type="match status" value="1"/>
</dbReference>
<dbReference type="InterPro" id="IPR014001">
    <property type="entry name" value="Helicase_ATP-bd"/>
</dbReference>
<dbReference type="Pfam" id="PF23235">
    <property type="entry name" value="WHD_3rd_Lhr"/>
    <property type="match status" value="1"/>
</dbReference>
<accession>A0A495V6S8</accession>
<dbReference type="InterPro" id="IPR011545">
    <property type="entry name" value="DEAD/DEAH_box_helicase_dom"/>
</dbReference>
<dbReference type="GO" id="GO:0016887">
    <property type="term" value="F:ATP hydrolysis activity"/>
    <property type="evidence" value="ECO:0007669"/>
    <property type="project" value="TreeGrafter"/>
</dbReference>
<dbReference type="PANTHER" id="PTHR47962">
    <property type="entry name" value="ATP-DEPENDENT HELICASE LHR-RELATED-RELATED"/>
    <property type="match status" value="1"/>
</dbReference>
<dbReference type="PROSITE" id="PS51194">
    <property type="entry name" value="HELICASE_CTER"/>
    <property type="match status" value="1"/>
</dbReference>
<evidence type="ECO:0000256" key="8">
    <source>
        <dbReference type="ARBA" id="ARBA00023235"/>
    </source>
</evidence>
<dbReference type="EMBL" id="RBXL01000001">
    <property type="protein sequence ID" value="RKT44323.1"/>
    <property type="molecule type" value="Genomic_DNA"/>
</dbReference>
<dbReference type="SUPFAM" id="SSF52540">
    <property type="entry name" value="P-loop containing nucleoside triphosphate hydrolases"/>
    <property type="match status" value="1"/>
</dbReference>
<dbReference type="GO" id="GO:0003677">
    <property type="term" value="F:DNA binding"/>
    <property type="evidence" value="ECO:0007669"/>
    <property type="project" value="UniProtKB-KW"/>
</dbReference>
<comment type="caution">
    <text evidence="12">The sequence shown here is derived from an EMBL/GenBank/DDBJ whole genome shotgun (WGS) entry which is preliminary data.</text>
</comment>
<evidence type="ECO:0000256" key="5">
    <source>
        <dbReference type="ARBA" id="ARBA00022840"/>
    </source>
</evidence>
<dbReference type="InterPro" id="IPR055367">
    <property type="entry name" value="WH4_Lhr"/>
</dbReference>
<feature type="region of interest" description="Disordered" evidence="9">
    <location>
        <begin position="1179"/>
        <end position="1204"/>
    </location>
</feature>
<dbReference type="SMART" id="SM00487">
    <property type="entry name" value="DEXDc"/>
    <property type="match status" value="1"/>
</dbReference>
<reference evidence="12 13" key="1">
    <citation type="submission" date="2018-10" db="EMBL/GenBank/DDBJ databases">
        <title>Genomic Encyclopedia of Archaeal and Bacterial Type Strains, Phase II (KMG-II): from individual species to whole genera.</title>
        <authorList>
            <person name="Goeker M."/>
        </authorList>
    </citation>
    <scope>NUCLEOTIDE SEQUENCE [LARGE SCALE GENOMIC DNA]</scope>
    <source>
        <strain evidence="12 13">DSM 235</strain>
    </source>
</reference>
<dbReference type="InterPro" id="IPR013701">
    <property type="entry name" value="Lhr-like_DEAD/DEAH_assoc"/>
</dbReference>
<protein>
    <submittedName>
        <fullName evidence="12">ATP-dependent Lhr-like helicase</fullName>
    </submittedName>
</protein>
<evidence type="ECO:0000313" key="12">
    <source>
        <dbReference type="EMBL" id="RKT44323.1"/>
    </source>
</evidence>
<dbReference type="GO" id="GO:0005524">
    <property type="term" value="F:ATP binding"/>
    <property type="evidence" value="ECO:0007669"/>
    <property type="project" value="UniProtKB-KW"/>
</dbReference>
<keyword evidence="5" id="KW-0067">ATP-binding</keyword>
<evidence type="ECO:0000256" key="4">
    <source>
        <dbReference type="ARBA" id="ARBA00022806"/>
    </source>
</evidence>
<dbReference type="CDD" id="cd18796">
    <property type="entry name" value="SF2_C_LHR"/>
    <property type="match status" value="1"/>
</dbReference>
<gene>
    <name evidence="12" type="ORF">BDD21_1701</name>
</gene>
<proteinExistence type="predicted"/>
<dbReference type="GO" id="GO:0006281">
    <property type="term" value="P:DNA repair"/>
    <property type="evidence" value="ECO:0007669"/>
    <property type="project" value="UniProtKB-KW"/>
</dbReference>
<evidence type="ECO:0000313" key="13">
    <source>
        <dbReference type="Proteomes" id="UP000274556"/>
    </source>
</evidence>
<dbReference type="RefSeq" id="WP_120796774.1">
    <property type="nucleotide sequence ID" value="NZ_RBXL01000001.1"/>
</dbReference>
<dbReference type="SMART" id="SM00490">
    <property type="entry name" value="HELICc"/>
    <property type="match status" value="1"/>
</dbReference>
<sequence length="1532" mass="167063">MDIFSPATRRWFAQNFDAPTEVQIRGWAVIASGRHALITAPTGSGKTLAAFLWAIDRLMQGGPITDSKAAPAGIQVLYVSPLKALVYDIERNLRAPLAGIARAAEATGVLVRLPRVGIRTGDTPAKERQQQIKDPPEILVTTPESLYLLLGSKAAANLTRVHTLIIDEVHALAPTKRGAHLALSLERLAERCTSDPQRIGLSATVRPLAEAALYLGGDRPVEIVDAAAPPNLDLRVQVPVPDMERPPETLMLQPEGGSILGELYRQAKPQAPAEKGLWSAIHPAILAEIRAHRSTIVFVNSRGFCERLCQRLNELAEADPDSDSAPDVLAKADRPELVRAHHGSVSLEQRTQIEEGLKRGDLKAIVATSSLEMGIDMGGVDQVLLVESPGSVARGLQRVGRAGHGVGQVSTGRIFPKFRGDLLECAVIGARMLAGELEPFRMPRNALDVLAQQIAAHCVETERSVADIHRLATRAGPYRELSRSALEAVLDMLSGRYPSSDFADLKPLLVWDRTADTLGVRKGTAMITRLNAGTIPDRGNYAVHLGEEGPRIGELDEEMVFETKAGDCVLLGASTWRVEAITRDRVLVSPAPGEPGRLPFWRGDGPGRPVELGRAVGAFTRAVAAIPAERAADWIREQTPLDALAAANLAAYILDQRTATGQVPSDRTILIERFRDELGDWRICILTPFGARIHAPWAMALQWHLGRREGFEIQMMYTDDGIVLRLADGETLPELTDLLPAPEELDDRATEQLADTALFASLFRENAARALLLPRRSAKGRQPLWAQRLKAQNLLAVVRRYPAFPIVLETYRQALGDVFDLAGLKDVLTGIRNRSIRVHEVETRSASPFARSLVFAYVAAYIYEQDAPLAERRAQALTLDRGLLAELLGQAELRELIDPAVLDDLERELQHTAEGRKARDADELHDLLRRLGDLSSAELEERTEGDPAPWLATLAEQRRAVALRFMDGPRWIAAEDAGLYRDALGLVPPPGLPDAFLVSADAPLEHLLHRYARTHGPFPTRDPAARYGLRATQLEPVLRLLETREELIRGEIRPLGSEPEWCDPEVLRRLRRRTLAKARDAVAPVDAATLGRFLPAWHGIGEEIKGPDRLMEALLQLEGLNVTWSQLDRVLLPARVSGYRSEDLDMLAATGQIVWVGRGAAGPKDGRVALYRRGSPDLGVVDSEPSHSDRPSASSDAVVDTATRDTAADAPDVRRILLDHLRTRGASFLMELMQALERAGLKLGKDAFESALWDLVWAGEITNDTFAPLRALGGTRAPKRGRGVTLAGGRWSRVADLRCDASDTERLLARARILLERYGVVSREAVQAEGIPGGFGPLYRVFKQMEEGGQVRRGYFVEGLSGAQFALNGAIDRLRSARIEEIPIEGFGADAVRILAAIDPANPFGALLPWPDHAGGPPPKRINGAYLILVAGKPVLYLGSGGRQLTRFPGSISEEGGELALALAALHRVPQRGRKRLAIQQIDGLPSLESPLREALLHAGFESDYDALVPVRGYPAGIGRDPNAVACAGPRR</sequence>
<dbReference type="Pfam" id="PF08494">
    <property type="entry name" value="DEAD_assoc"/>
    <property type="match status" value="1"/>
</dbReference>
<dbReference type="OrthoDB" id="9815222at2"/>
<dbReference type="Pfam" id="PF00270">
    <property type="entry name" value="DEAD"/>
    <property type="match status" value="1"/>
</dbReference>
<evidence type="ECO:0000256" key="1">
    <source>
        <dbReference type="ARBA" id="ARBA00022741"/>
    </source>
</evidence>
<feature type="domain" description="Helicase ATP-binding" evidence="10">
    <location>
        <begin position="27"/>
        <end position="223"/>
    </location>
</feature>
<organism evidence="12 13">
    <name type="scientific">Thiocapsa rosea</name>
    <dbReference type="NCBI Taxonomy" id="69360"/>
    <lineage>
        <taxon>Bacteria</taxon>
        <taxon>Pseudomonadati</taxon>
        <taxon>Pseudomonadota</taxon>
        <taxon>Gammaproteobacteria</taxon>
        <taxon>Chromatiales</taxon>
        <taxon>Chromatiaceae</taxon>
        <taxon>Thiocapsa</taxon>
    </lineage>
</organism>
<dbReference type="InterPro" id="IPR027417">
    <property type="entry name" value="P-loop_NTPase"/>
</dbReference>
<keyword evidence="8" id="KW-0413">Isomerase</keyword>
<keyword evidence="13" id="KW-1185">Reference proteome</keyword>
<dbReference type="InterPro" id="IPR055368">
    <property type="entry name" value="WH3_Lhr"/>
</dbReference>
<dbReference type="Gene3D" id="3.40.50.300">
    <property type="entry name" value="P-loop containing nucleotide triphosphate hydrolases"/>
    <property type="match status" value="2"/>
</dbReference>
<evidence type="ECO:0000256" key="3">
    <source>
        <dbReference type="ARBA" id="ARBA00022801"/>
    </source>
</evidence>
<keyword evidence="6" id="KW-0238">DNA-binding</keyword>
<dbReference type="PANTHER" id="PTHR47962:SF5">
    <property type="entry name" value="ATP-DEPENDENT HELICASE LHR-RELATED"/>
    <property type="match status" value="1"/>
</dbReference>
<dbReference type="InterPro" id="IPR045628">
    <property type="entry name" value="Lhr_WH_dom"/>
</dbReference>
<keyword evidence="1" id="KW-0547">Nucleotide-binding</keyword>
<feature type="domain" description="Helicase C-terminal" evidence="11">
    <location>
        <begin position="284"/>
        <end position="448"/>
    </location>
</feature>
<dbReference type="InterPro" id="IPR055369">
    <property type="entry name" value="WH2_Lhr"/>
</dbReference>
<keyword evidence="2" id="KW-0227">DNA damage</keyword>
<evidence type="ECO:0000256" key="7">
    <source>
        <dbReference type="ARBA" id="ARBA00023204"/>
    </source>
</evidence>
<evidence type="ECO:0000256" key="2">
    <source>
        <dbReference type="ARBA" id="ARBA00022763"/>
    </source>
</evidence>
<dbReference type="Pfam" id="PF19306">
    <property type="entry name" value="WHD_Lhr"/>
    <property type="match status" value="1"/>
</dbReference>
<dbReference type="InterPro" id="IPR001650">
    <property type="entry name" value="Helicase_C-like"/>
</dbReference>
<dbReference type="InterPro" id="IPR052511">
    <property type="entry name" value="ATP-dep_Helicase"/>
</dbReference>